<protein>
    <recommendedName>
        <fullName evidence="10">Olfactory receptor</fullName>
    </recommendedName>
</protein>
<dbReference type="AlphaFoldDB" id="A0A8D2JA95"/>
<dbReference type="InterPro" id="IPR050427">
    <property type="entry name" value="Olfactory_Receptors"/>
</dbReference>
<dbReference type="SUPFAM" id="SSF81321">
    <property type="entry name" value="Family A G protein-coupled receptor-like"/>
    <property type="match status" value="1"/>
</dbReference>
<keyword evidence="3 10" id="KW-0552">Olfaction</keyword>
<dbReference type="GO" id="GO:0004930">
    <property type="term" value="F:G protein-coupled receptor activity"/>
    <property type="evidence" value="ECO:0007669"/>
    <property type="project" value="UniProtKB-KW"/>
</dbReference>
<dbReference type="PROSITE" id="PS50262">
    <property type="entry name" value="G_PROTEIN_RECEP_F1_2"/>
    <property type="match status" value="1"/>
</dbReference>
<reference evidence="12" key="1">
    <citation type="submission" date="2025-08" db="UniProtKB">
        <authorList>
            <consortium name="Ensembl"/>
        </authorList>
    </citation>
    <scope>IDENTIFICATION</scope>
</reference>
<evidence type="ECO:0000256" key="3">
    <source>
        <dbReference type="ARBA" id="ARBA00022725"/>
    </source>
</evidence>
<dbReference type="Gene3D" id="1.20.1070.10">
    <property type="entry name" value="Rhodopsin 7-helix transmembrane proteins"/>
    <property type="match status" value="1"/>
</dbReference>
<evidence type="ECO:0000256" key="7">
    <source>
        <dbReference type="ARBA" id="ARBA00023170"/>
    </source>
</evidence>
<organism evidence="12 13">
    <name type="scientific">Varanus komodoensis</name>
    <name type="common">Komodo dragon</name>
    <dbReference type="NCBI Taxonomy" id="61221"/>
    <lineage>
        <taxon>Eukaryota</taxon>
        <taxon>Metazoa</taxon>
        <taxon>Chordata</taxon>
        <taxon>Craniata</taxon>
        <taxon>Vertebrata</taxon>
        <taxon>Euteleostomi</taxon>
        <taxon>Lepidosauria</taxon>
        <taxon>Squamata</taxon>
        <taxon>Bifurcata</taxon>
        <taxon>Unidentata</taxon>
        <taxon>Episquamata</taxon>
        <taxon>Toxicofera</taxon>
        <taxon>Anguimorpha</taxon>
        <taxon>Paleoanguimorpha</taxon>
        <taxon>Varanoidea</taxon>
        <taxon>Varanidae</taxon>
        <taxon>Varanus</taxon>
    </lineage>
</organism>
<dbReference type="PRINTS" id="PR00237">
    <property type="entry name" value="GPCRRHODOPSN"/>
</dbReference>
<dbReference type="PANTHER" id="PTHR48002">
    <property type="entry name" value="OLFACTORY RECEPTOR"/>
    <property type="match status" value="1"/>
</dbReference>
<comment type="subcellular location">
    <subcellularLocation>
        <location evidence="10">Cell membrane</location>
        <topology evidence="10">Multi-pass membrane protein</topology>
    </subcellularLocation>
    <subcellularLocation>
        <location evidence="1">Membrane</location>
        <topology evidence="1">Multi-pass membrane protein</topology>
    </subcellularLocation>
</comment>
<feature type="transmembrane region" description="Helical" evidence="10">
    <location>
        <begin position="198"/>
        <end position="222"/>
    </location>
</feature>
<accession>A0A8D2JA95</accession>
<keyword evidence="2 9" id="KW-0812">Transmembrane</keyword>
<evidence type="ECO:0000256" key="8">
    <source>
        <dbReference type="ARBA" id="ARBA00023224"/>
    </source>
</evidence>
<keyword evidence="6 10" id="KW-0472">Membrane</keyword>
<dbReference type="GO" id="GO:0005886">
    <property type="term" value="C:plasma membrane"/>
    <property type="evidence" value="ECO:0007669"/>
    <property type="project" value="UniProtKB-SubCell"/>
</dbReference>
<dbReference type="CDD" id="cd13954">
    <property type="entry name" value="7tmA_OR"/>
    <property type="match status" value="1"/>
</dbReference>
<evidence type="ECO:0000256" key="6">
    <source>
        <dbReference type="ARBA" id="ARBA00023136"/>
    </source>
</evidence>
<dbReference type="PRINTS" id="PR00245">
    <property type="entry name" value="OLFACTORYR"/>
</dbReference>
<keyword evidence="8 9" id="KW-0807">Transducer</keyword>
<reference evidence="12" key="2">
    <citation type="submission" date="2025-09" db="UniProtKB">
        <authorList>
            <consortium name="Ensembl"/>
        </authorList>
    </citation>
    <scope>IDENTIFICATION</scope>
</reference>
<dbReference type="InterPro" id="IPR000276">
    <property type="entry name" value="GPCR_Rhodpsn"/>
</dbReference>
<evidence type="ECO:0000256" key="4">
    <source>
        <dbReference type="ARBA" id="ARBA00022989"/>
    </source>
</evidence>
<dbReference type="PROSITE" id="PS00237">
    <property type="entry name" value="G_PROTEIN_RECEP_F1_1"/>
    <property type="match status" value="1"/>
</dbReference>
<feature type="domain" description="G-protein coupled receptors family 1 profile" evidence="11">
    <location>
        <begin position="39"/>
        <end position="287"/>
    </location>
</feature>
<sequence length="317" mass="35954">GDPSSKVSGFLLLGLSQVKEVQFALFLVFILFYLLILPGNILIIVTIWMDHHLAFPMYFFLANLAFLDICYCSVTPPKMLADFLSEHKTISYGGCMCQLFFLHFLGAAEIFLLMAMAYDRYVAICRPLQYLYLVSRGVCCTWVGVSWLGGFVHAIILVLLTHQLPFCGPNILDNFFCDINQVIKLACTDTYMVEILTFINNGLVILTSFTLLLISYAILITVWKIPSNSGRSKAFSTCSSHLTVVTLFYGTLIFVYILPKTSTLRNLNKIFSVFYTILTPMINPFIYSLRNREFKEAFRRVASKLVPLQVTQGVQPR</sequence>
<evidence type="ECO:0000313" key="13">
    <source>
        <dbReference type="Proteomes" id="UP000694545"/>
    </source>
</evidence>
<keyword evidence="13" id="KW-1185">Reference proteome</keyword>
<feature type="transmembrane region" description="Helical" evidence="10">
    <location>
        <begin position="57"/>
        <end position="77"/>
    </location>
</feature>
<feature type="transmembrane region" description="Helical" evidence="10">
    <location>
        <begin position="89"/>
        <end position="118"/>
    </location>
</feature>
<evidence type="ECO:0000256" key="5">
    <source>
        <dbReference type="ARBA" id="ARBA00023040"/>
    </source>
</evidence>
<dbReference type="Pfam" id="PF13853">
    <property type="entry name" value="7tm_4"/>
    <property type="match status" value="1"/>
</dbReference>
<evidence type="ECO:0000256" key="10">
    <source>
        <dbReference type="RuleBase" id="RU363047"/>
    </source>
</evidence>
<dbReference type="OMA" id="YSIIQVA"/>
<dbReference type="GO" id="GO:0004984">
    <property type="term" value="F:olfactory receptor activity"/>
    <property type="evidence" value="ECO:0007669"/>
    <property type="project" value="InterPro"/>
</dbReference>
<proteinExistence type="inferred from homology"/>
<dbReference type="FunFam" id="1.20.1070.10:FF:000007">
    <property type="entry name" value="Olfactory receptor"/>
    <property type="match status" value="1"/>
</dbReference>
<evidence type="ECO:0000256" key="2">
    <source>
        <dbReference type="ARBA" id="ARBA00022692"/>
    </source>
</evidence>
<keyword evidence="10" id="KW-0716">Sensory transduction</keyword>
<dbReference type="Ensembl" id="ENSVKKT00000006031.1">
    <property type="protein sequence ID" value="ENSVKKP00000005871.1"/>
    <property type="gene ID" value="ENSVKKG00000004285.1"/>
</dbReference>
<dbReference type="InterPro" id="IPR017452">
    <property type="entry name" value="GPCR_Rhodpsn_7TM"/>
</dbReference>
<feature type="transmembrane region" description="Helical" evidence="10">
    <location>
        <begin position="130"/>
        <end position="160"/>
    </location>
</feature>
<evidence type="ECO:0000256" key="9">
    <source>
        <dbReference type="RuleBase" id="RU000688"/>
    </source>
</evidence>
<evidence type="ECO:0000256" key="1">
    <source>
        <dbReference type="ARBA" id="ARBA00004141"/>
    </source>
</evidence>
<dbReference type="InterPro" id="IPR000725">
    <property type="entry name" value="Olfact_rcpt"/>
</dbReference>
<keyword evidence="10" id="KW-1003">Cell membrane</keyword>
<keyword evidence="4 10" id="KW-1133">Transmembrane helix</keyword>
<evidence type="ECO:0000313" key="12">
    <source>
        <dbReference type="Ensembl" id="ENSVKKP00000005871.1"/>
    </source>
</evidence>
<name>A0A8D2JA95_VARKO</name>
<comment type="similarity">
    <text evidence="9">Belongs to the G-protein coupled receptor 1 family.</text>
</comment>
<keyword evidence="7 9" id="KW-0675">Receptor</keyword>
<feature type="transmembrane region" description="Helical" evidence="10">
    <location>
        <begin position="270"/>
        <end position="289"/>
    </location>
</feature>
<feature type="transmembrane region" description="Helical" evidence="10">
    <location>
        <begin position="234"/>
        <end position="258"/>
    </location>
</feature>
<keyword evidence="5 9" id="KW-0297">G-protein coupled receptor</keyword>
<feature type="transmembrane region" description="Helical" evidence="10">
    <location>
        <begin position="23"/>
        <end position="45"/>
    </location>
</feature>
<dbReference type="Proteomes" id="UP000694545">
    <property type="component" value="Unplaced"/>
</dbReference>
<evidence type="ECO:0000259" key="11">
    <source>
        <dbReference type="PROSITE" id="PS50262"/>
    </source>
</evidence>